<organism evidence="2 3">
    <name type="scientific">Necator americanus</name>
    <name type="common">Human hookworm</name>
    <dbReference type="NCBI Taxonomy" id="51031"/>
    <lineage>
        <taxon>Eukaryota</taxon>
        <taxon>Metazoa</taxon>
        <taxon>Ecdysozoa</taxon>
        <taxon>Nematoda</taxon>
        <taxon>Chromadorea</taxon>
        <taxon>Rhabditida</taxon>
        <taxon>Rhabditina</taxon>
        <taxon>Rhabditomorpha</taxon>
        <taxon>Strongyloidea</taxon>
        <taxon>Ancylostomatidae</taxon>
        <taxon>Bunostominae</taxon>
        <taxon>Necator</taxon>
    </lineage>
</organism>
<dbReference type="Proteomes" id="UP001303046">
    <property type="component" value="Unassembled WGS sequence"/>
</dbReference>
<keyword evidence="3" id="KW-1185">Reference proteome</keyword>
<evidence type="ECO:0000313" key="3">
    <source>
        <dbReference type="Proteomes" id="UP001303046"/>
    </source>
</evidence>
<evidence type="ECO:0000256" key="1">
    <source>
        <dbReference type="SAM" id="MobiDB-lite"/>
    </source>
</evidence>
<dbReference type="EMBL" id="JAVFWL010000002">
    <property type="protein sequence ID" value="KAK6737019.1"/>
    <property type="molecule type" value="Genomic_DNA"/>
</dbReference>
<comment type="caution">
    <text evidence="2">The sequence shown here is derived from an EMBL/GenBank/DDBJ whole genome shotgun (WGS) entry which is preliminary data.</text>
</comment>
<feature type="region of interest" description="Disordered" evidence="1">
    <location>
        <begin position="38"/>
        <end position="70"/>
    </location>
</feature>
<accession>A0ABR1CEZ8</accession>
<protein>
    <submittedName>
        <fullName evidence="2">Uncharacterized protein</fullName>
    </submittedName>
</protein>
<gene>
    <name evidence="2" type="primary">Necator_chrII.g7403</name>
    <name evidence="2" type="ORF">RB195_019610</name>
</gene>
<evidence type="ECO:0000313" key="2">
    <source>
        <dbReference type="EMBL" id="KAK6737019.1"/>
    </source>
</evidence>
<proteinExistence type="predicted"/>
<feature type="compositionally biased region" description="Polar residues" evidence="1">
    <location>
        <begin position="41"/>
        <end position="60"/>
    </location>
</feature>
<feature type="region of interest" description="Disordered" evidence="1">
    <location>
        <begin position="1"/>
        <end position="22"/>
    </location>
</feature>
<name>A0ABR1CEZ8_NECAM</name>
<reference evidence="2 3" key="1">
    <citation type="submission" date="2023-08" db="EMBL/GenBank/DDBJ databases">
        <title>A Necator americanus chromosomal reference genome.</title>
        <authorList>
            <person name="Ilik V."/>
            <person name="Petrzelkova K.J."/>
            <person name="Pardy F."/>
            <person name="Fuh T."/>
            <person name="Niatou-Singa F.S."/>
            <person name="Gouil Q."/>
            <person name="Baker L."/>
            <person name="Ritchie M.E."/>
            <person name="Jex A.R."/>
            <person name="Gazzola D."/>
            <person name="Li H."/>
            <person name="Toshio Fujiwara R."/>
            <person name="Zhan B."/>
            <person name="Aroian R.V."/>
            <person name="Pafco B."/>
            <person name="Schwarz E.M."/>
        </authorList>
    </citation>
    <scope>NUCLEOTIDE SEQUENCE [LARGE SCALE GENOMIC DNA]</scope>
    <source>
        <strain evidence="2 3">Aroian</strain>
        <tissue evidence="2">Whole animal</tissue>
    </source>
</reference>
<sequence>MSANLKPPKPLIQTPRPQKSCDEDEFSGLITVVKQEHNKEGTASTLSPSLINSDTTTSKPRTGVIRGQMS</sequence>